<comment type="similarity">
    <text evidence="5">Belongs to the alanine racemase family.</text>
</comment>
<keyword evidence="4 5" id="KW-0413">Isomerase</keyword>
<dbReference type="InterPro" id="IPR000821">
    <property type="entry name" value="Ala_racemase"/>
</dbReference>
<dbReference type="GO" id="GO:0008784">
    <property type="term" value="F:alanine racemase activity"/>
    <property type="evidence" value="ECO:0007669"/>
    <property type="project" value="UniProtKB-UniRule"/>
</dbReference>
<dbReference type="HAMAP" id="MF_01201">
    <property type="entry name" value="Ala_racemase"/>
    <property type="match status" value="1"/>
</dbReference>
<evidence type="ECO:0000256" key="4">
    <source>
        <dbReference type="ARBA" id="ARBA00023235"/>
    </source>
</evidence>
<dbReference type="InterPro" id="IPR011079">
    <property type="entry name" value="Ala_racemase_C"/>
</dbReference>
<feature type="active site" description="Proton acceptor; specific for L-alanine" evidence="5">
    <location>
        <position position="260"/>
    </location>
</feature>
<accession>A0A6J4IP65</accession>
<dbReference type="PRINTS" id="PR00992">
    <property type="entry name" value="ALARACEMASE"/>
</dbReference>
<dbReference type="EMBL" id="CADCTA010000086">
    <property type="protein sequence ID" value="CAA9255673.1"/>
    <property type="molecule type" value="Genomic_DNA"/>
</dbReference>
<gene>
    <name evidence="9" type="ORF">AVDCRST_MAG42-2766</name>
</gene>
<feature type="binding site" evidence="5 7">
    <location>
        <position position="134"/>
    </location>
    <ligand>
        <name>substrate</name>
    </ligand>
</feature>
<comment type="function">
    <text evidence="5">Catalyzes the interconversion of L-alanine and D-alanine. May also act on other amino acids.</text>
</comment>
<comment type="cofactor">
    <cofactor evidence="2 5 6">
        <name>pyridoxal 5'-phosphate</name>
        <dbReference type="ChEBI" id="CHEBI:597326"/>
    </cofactor>
</comment>
<protein>
    <recommendedName>
        <fullName evidence="5">Alanine racemase</fullName>
        <ecNumber evidence="5">5.1.1.1</ecNumber>
    </recommendedName>
</protein>
<dbReference type="SMART" id="SM01005">
    <property type="entry name" value="Ala_racemase_C"/>
    <property type="match status" value="1"/>
</dbReference>
<feature type="active site" description="Proton acceptor; specific for D-alanine" evidence="5">
    <location>
        <position position="40"/>
    </location>
</feature>
<feature type="domain" description="Alanine racemase C-terminal" evidence="8">
    <location>
        <begin position="239"/>
        <end position="368"/>
    </location>
</feature>
<comment type="catalytic activity">
    <reaction evidence="1 5">
        <text>L-alanine = D-alanine</text>
        <dbReference type="Rhea" id="RHEA:20249"/>
        <dbReference type="ChEBI" id="CHEBI:57416"/>
        <dbReference type="ChEBI" id="CHEBI:57972"/>
        <dbReference type="EC" id="5.1.1.1"/>
    </reaction>
</comment>
<dbReference type="EC" id="5.1.1.1" evidence="5"/>
<name>A0A6J4IP65_9BACT</name>
<dbReference type="PANTHER" id="PTHR30511">
    <property type="entry name" value="ALANINE RACEMASE"/>
    <property type="match status" value="1"/>
</dbReference>
<dbReference type="GO" id="GO:0030632">
    <property type="term" value="P:D-alanine biosynthetic process"/>
    <property type="evidence" value="ECO:0007669"/>
    <property type="project" value="UniProtKB-UniRule"/>
</dbReference>
<evidence type="ECO:0000256" key="3">
    <source>
        <dbReference type="ARBA" id="ARBA00022898"/>
    </source>
</evidence>
<evidence type="ECO:0000313" key="9">
    <source>
        <dbReference type="EMBL" id="CAA9255673.1"/>
    </source>
</evidence>
<dbReference type="InterPro" id="IPR020622">
    <property type="entry name" value="Ala_racemase_pyridoxalP-BS"/>
</dbReference>
<reference evidence="9" key="1">
    <citation type="submission" date="2020-02" db="EMBL/GenBank/DDBJ databases">
        <authorList>
            <person name="Meier V. D."/>
        </authorList>
    </citation>
    <scope>NUCLEOTIDE SEQUENCE</scope>
    <source>
        <strain evidence="9">AVDCRST_MAG42</strain>
    </source>
</reference>
<evidence type="ECO:0000256" key="1">
    <source>
        <dbReference type="ARBA" id="ARBA00000316"/>
    </source>
</evidence>
<keyword evidence="3 5" id="KW-0663">Pyridoxal phosphate</keyword>
<feature type="binding site" evidence="5 7">
    <location>
        <position position="309"/>
    </location>
    <ligand>
        <name>substrate</name>
    </ligand>
</feature>
<dbReference type="NCBIfam" id="TIGR00492">
    <property type="entry name" value="alr"/>
    <property type="match status" value="1"/>
</dbReference>
<dbReference type="PROSITE" id="PS00395">
    <property type="entry name" value="ALANINE_RACEMASE"/>
    <property type="match status" value="1"/>
</dbReference>
<dbReference type="SUPFAM" id="SSF50621">
    <property type="entry name" value="Alanine racemase C-terminal domain-like"/>
    <property type="match status" value="1"/>
</dbReference>
<feature type="modified residue" description="N6-(pyridoxal phosphate)lysine" evidence="5 6">
    <location>
        <position position="40"/>
    </location>
</feature>
<dbReference type="Gene3D" id="2.40.37.10">
    <property type="entry name" value="Lyase, Ornithine Decarboxylase, Chain A, domain 1"/>
    <property type="match status" value="1"/>
</dbReference>
<evidence type="ECO:0000256" key="6">
    <source>
        <dbReference type="PIRSR" id="PIRSR600821-50"/>
    </source>
</evidence>
<comment type="pathway">
    <text evidence="5">Amino-acid biosynthesis; D-alanine biosynthesis; D-alanine from L-alanine: step 1/1.</text>
</comment>
<dbReference type="SUPFAM" id="SSF51419">
    <property type="entry name" value="PLP-binding barrel"/>
    <property type="match status" value="1"/>
</dbReference>
<dbReference type="InterPro" id="IPR001608">
    <property type="entry name" value="Ala_racemase_N"/>
</dbReference>
<sequence length="368" mass="38910">MNNTDPGRCWAEINLDALRHNAATARKLAGPGASLLAVIKANGYGHGLTAVAQALASEAELFGVANLKEGIEARSAVPHPVLIMGPALPSERAEITRHGFIPSISSAEEALEFSRVATGTPVQLNCKIDTGMGRMGIIEAEALPAIKAIAAMPNVAIHSVSTHLPSADDDAAYTGEQLSRFATLLARIRSEVPGAYAVHALPSAGVISFGDASYDFIRAGLMLYGVSPIREQQRLLRPAMTLKARIALVRELAAGTSVSYGRTFTTRRRSRIATLSIGYADGLLRSISGRDAAVLVRGQRCPIVGRVTMDLTNVDVTDVAGVEAGDEVVVIGRQGDEEITAFEIADKAGTIPWEVFTGIGSRVTRVYV</sequence>
<evidence type="ECO:0000256" key="5">
    <source>
        <dbReference type="HAMAP-Rule" id="MF_01201"/>
    </source>
</evidence>
<evidence type="ECO:0000256" key="7">
    <source>
        <dbReference type="PIRSR" id="PIRSR600821-52"/>
    </source>
</evidence>
<dbReference type="AlphaFoldDB" id="A0A6J4IP65"/>
<dbReference type="InterPro" id="IPR009006">
    <property type="entry name" value="Ala_racemase/Decarboxylase_C"/>
</dbReference>
<organism evidence="9">
    <name type="scientific">uncultured Chthoniobacterales bacterium</name>
    <dbReference type="NCBI Taxonomy" id="1836801"/>
    <lineage>
        <taxon>Bacteria</taxon>
        <taxon>Pseudomonadati</taxon>
        <taxon>Verrucomicrobiota</taxon>
        <taxon>Spartobacteria</taxon>
        <taxon>Chthoniobacterales</taxon>
        <taxon>environmental samples</taxon>
    </lineage>
</organism>
<dbReference type="GO" id="GO:0005829">
    <property type="term" value="C:cytosol"/>
    <property type="evidence" value="ECO:0007669"/>
    <property type="project" value="TreeGrafter"/>
</dbReference>
<evidence type="ECO:0000259" key="8">
    <source>
        <dbReference type="SMART" id="SM01005"/>
    </source>
</evidence>
<dbReference type="Gene3D" id="3.20.20.10">
    <property type="entry name" value="Alanine racemase"/>
    <property type="match status" value="1"/>
</dbReference>
<dbReference type="FunFam" id="3.20.20.10:FF:000002">
    <property type="entry name" value="Alanine racemase"/>
    <property type="match status" value="1"/>
</dbReference>
<dbReference type="GO" id="GO:0030170">
    <property type="term" value="F:pyridoxal phosphate binding"/>
    <property type="evidence" value="ECO:0007669"/>
    <property type="project" value="UniProtKB-UniRule"/>
</dbReference>
<dbReference type="CDD" id="cd00430">
    <property type="entry name" value="PLPDE_III_AR"/>
    <property type="match status" value="1"/>
</dbReference>
<proteinExistence type="inferred from homology"/>
<dbReference type="InterPro" id="IPR029066">
    <property type="entry name" value="PLP-binding_barrel"/>
</dbReference>
<dbReference type="PANTHER" id="PTHR30511:SF0">
    <property type="entry name" value="ALANINE RACEMASE, CATABOLIC-RELATED"/>
    <property type="match status" value="1"/>
</dbReference>
<evidence type="ECO:0000256" key="2">
    <source>
        <dbReference type="ARBA" id="ARBA00001933"/>
    </source>
</evidence>
<dbReference type="Pfam" id="PF01168">
    <property type="entry name" value="Ala_racemase_N"/>
    <property type="match status" value="1"/>
</dbReference>
<dbReference type="UniPathway" id="UPA00042">
    <property type="reaction ID" value="UER00497"/>
</dbReference>
<dbReference type="Pfam" id="PF00842">
    <property type="entry name" value="Ala_racemase_C"/>
    <property type="match status" value="1"/>
</dbReference>